<dbReference type="Proteomes" id="UP000030671">
    <property type="component" value="Unassembled WGS sequence"/>
</dbReference>
<dbReference type="InParanoid" id="W4KHP5"/>
<reference evidence="1 2" key="1">
    <citation type="journal article" date="2012" name="New Phytol.">
        <title>Insight into trade-off between wood decay and parasitism from the genome of a fungal forest pathogen.</title>
        <authorList>
            <person name="Olson A."/>
            <person name="Aerts A."/>
            <person name="Asiegbu F."/>
            <person name="Belbahri L."/>
            <person name="Bouzid O."/>
            <person name="Broberg A."/>
            <person name="Canback B."/>
            <person name="Coutinho P.M."/>
            <person name="Cullen D."/>
            <person name="Dalman K."/>
            <person name="Deflorio G."/>
            <person name="van Diepen L.T."/>
            <person name="Dunand C."/>
            <person name="Duplessis S."/>
            <person name="Durling M."/>
            <person name="Gonthier P."/>
            <person name="Grimwood J."/>
            <person name="Fossdal C.G."/>
            <person name="Hansson D."/>
            <person name="Henrissat B."/>
            <person name="Hietala A."/>
            <person name="Himmelstrand K."/>
            <person name="Hoffmeister D."/>
            <person name="Hogberg N."/>
            <person name="James T.Y."/>
            <person name="Karlsson M."/>
            <person name="Kohler A."/>
            <person name="Kues U."/>
            <person name="Lee Y.H."/>
            <person name="Lin Y.C."/>
            <person name="Lind M."/>
            <person name="Lindquist E."/>
            <person name="Lombard V."/>
            <person name="Lucas S."/>
            <person name="Lunden K."/>
            <person name="Morin E."/>
            <person name="Murat C."/>
            <person name="Park J."/>
            <person name="Raffaello T."/>
            <person name="Rouze P."/>
            <person name="Salamov A."/>
            <person name="Schmutz J."/>
            <person name="Solheim H."/>
            <person name="Stahlberg J."/>
            <person name="Velez H."/>
            <person name="de Vries R.P."/>
            <person name="Wiebenga A."/>
            <person name="Woodward S."/>
            <person name="Yakovlev I."/>
            <person name="Garbelotto M."/>
            <person name="Martin F."/>
            <person name="Grigoriev I.V."/>
            <person name="Stenlid J."/>
        </authorList>
    </citation>
    <scope>NUCLEOTIDE SEQUENCE [LARGE SCALE GENOMIC DNA]</scope>
    <source>
        <strain evidence="1 2">TC 32-1</strain>
    </source>
</reference>
<gene>
    <name evidence="1" type="ORF">HETIRDRAFT_416284</name>
</gene>
<dbReference type="AlphaFoldDB" id="W4KHP5"/>
<organism evidence="1 2">
    <name type="scientific">Heterobasidion irregulare (strain TC 32-1)</name>
    <dbReference type="NCBI Taxonomy" id="747525"/>
    <lineage>
        <taxon>Eukaryota</taxon>
        <taxon>Fungi</taxon>
        <taxon>Dikarya</taxon>
        <taxon>Basidiomycota</taxon>
        <taxon>Agaricomycotina</taxon>
        <taxon>Agaricomycetes</taxon>
        <taxon>Russulales</taxon>
        <taxon>Bondarzewiaceae</taxon>
        <taxon>Heterobasidion</taxon>
        <taxon>Heterobasidion annosum species complex</taxon>
    </lineage>
</organism>
<proteinExistence type="predicted"/>
<protein>
    <submittedName>
        <fullName evidence="1">Uncharacterized protein</fullName>
    </submittedName>
</protein>
<accession>W4KHP5</accession>
<sequence>MSHLHRSSKRYVPSALSRNQDLFPFEESRFPREKLDGTVKVPDFHSPFVSDAEAVDLDQRTIHKFADIPRFTTIITQKTQLS</sequence>
<name>W4KHP5_HETIT</name>
<evidence type="ECO:0000313" key="2">
    <source>
        <dbReference type="Proteomes" id="UP000030671"/>
    </source>
</evidence>
<dbReference type="GeneID" id="20673307"/>
<dbReference type="KEGG" id="hir:HETIRDRAFT_416284"/>
<dbReference type="EMBL" id="KI925456">
    <property type="protein sequence ID" value="ETW84601.1"/>
    <property type="molecule type" value="Genomic_DNA"/>
</dbReference>
<keyword evidence="2" id="KW-1185">Reference proteome</keyword>
<dbReference type="HOGENOM" id="CLU_2558549_0_0_1"/>
<dbReference type="RefSeq" id="XP_009544250.1">
    <property type="nucleotide sequence ID" value="XM_009545955.1"/>
</dbReference>
<evidence type="ECO:0000313" key="1">
    <source>
        <dbReference type="EMBL" id="ETW84601.1"/>
    </source>
</evidence>